<protein>
    <recommendedName>
        <fullName evidence="4 10">NADH-ubiquinone oxidoreductase chain 5</fullName>
        <ecNumber evidence="3 10">7.1.1.2</ecNumber>
    </recommendedName>
</protein>
<evidence type="ECO:0000256" key="10">
    <source>
        <dbReference type="RuleBase" id="RU003404"/>
    </source>
</evidence>
<feature type="transmembrane region" description="Helical" evidence="10">
    <location>
        <begin position="272"/>
        <end position="290"/>
    </location>
</feature>
<feature type="transmembrane region" description="Helical" evidence="10">
    <location>
        <begin position="61"/>
        <end position="81"/>
    </location>
</feature>
<dbReference type="GO" id="GO:0015990">
    <property type="term" value="P:electron transport coupled proton transport"/>
    <property type="evidence" value="ECO:0007669"/>
    <property type="project" value="TreeGrafter"/>
</dbReference>
<dbReference type="GO" id="GO:0016020">
    <property type="term" value="C:membrane"/>
    <property type="evidence" value="ECO:0007669"/>
    <property type="project" value="UniProtKB-SubCell"/>
</dbReference>
<keyword evidence="7 10" id="KW-1133">Transmembrane helix</keyword>
<evidence type="ECO:0000259" key="11">
    <source>
        <dbReference type="Pfam" id="PF00361"/>
    </source>
</evidence>
<keyword evidence="10" id="KW-0830">Ubiquinone</keyword>
<feature type="transmembrane region" description="Helical" evidence="10">
    <location>
        <begin position="12"/>
        <end position="41"/>
    </location>
</feature>
<evidence type="ECO:0000256" key="4">
    <source>
        <dbReference type="ARBA" id="ARBA00021096"/>
    </source>
</evidence>
<comment type="function">
    <text evidence="10">Core subunit of the mitochondrial membrane respiratory chain NADH dehydrogenase (Complex I) which catalyzes electron transfer from NADH through the respiratory chain, using ubiquinone as an electron acceptor. Essential for the catalytic activity and assembly of complex I.</text>
</comment>
<feature type="transmembrane region" description="Helical" evidence="10">
    <location>
        <begin position="296"/>
        <end position="318"/>
    </location>
</feature>
<proteinExistence type="inferred from homology"/>
<feature type="transmembrane region" description="Helical" evidence="10">
    <location>
        <begin position="483"/>
        <end position="501"/>
    </location>
</feature>
<keyword evidence="5 10" id="KW-0812">Transmembrane</keyword>
<dbReference type="Pfam" id="PF00662">
    <property type="entry name" value="Proton_antipo_N"/>
    <property type="match status" value="1"/>
</dbReference>
<comment type="similarity">
    <text evidence="10">Belongs to the complex I subunit 5 family.</text>
</comment>
<organism evidence="13">
    <name type="scientific">Tigriopus japonicus</name>
    <name type="common">Copepod</name>
    <dbReference type="NCBI Taxonomy" id="158387"/>
    <lineage>
        <taxon>Eukaryota</taxon>
        <taxon>Metazoa</taxon>
        <taxon>Ecdysozoa</taxon>
        <taxon>Arthropoda</taxon>
        <taxon>Crustacea</taxon>
        <taxon>Multicrustacea</taxon>
        <taxon>Hexanauplia</taxon>
        <taxon>Copepoda</taxon>
        <taxon>Harpacticoida</taxon>
        <taxon>Harpacticidae</taxon>
        <taxon>Tigriopus</taxon>
    </lineage>
</organism>
<feature type="transmembrane region" description="Helical" evidence="10">
    <location>
        <begin position="339"/>
        <end position="358"/>
    </location>
</feature>
<dbReference type="GO" id="GO:0008137">
    <property type="term" value="F:NADH dehydrogenase (ubiquinone) activity"/>
    <property type="evidence" value="ECO:0007669"/>
    <property type="project" value="UniProtKB-EC"/>
</dbReference>
<dbReference type="InterPro" id="IPR003945">
    <property type="entry name" value="NU5C-like"/>
</dbReference>
<dbReference type="EC" id="7.1.1.2" evidence="3 10"/>
<keyword evidence="10" id="KW-0813">Transport</keyword>
<feature type="domain" description="NADH:quinone oxidoreductase/Mrp antiporter transmembrane" evidence="11">
    <location>
        <begin position="112"/>
        <end position="381"/>
    </location>
</feature>
<feature type="domain" description="NADH-Ubiquinone oxidoreductase (complex I) chain 5 N-terminal" evidence="12">
    <location>
        <begin position="51"/>
        <end position="92"/>
    </location>
</feature>
<evidence type="ECO:0000256" key="2">
    <source>
        <dbReference type="ARBA" id="ARBA00004141"/>
    </source>
</evidence>
<feature type="transmembrane region" description="Helical" evidence="10">
    <location>
        <begin position="378"/>
        <end position="399"/>
    </location>
</feature>
<dbReference type="PANTHER" id="PTHR42829:SF2">
    <property type="entry name" value="NADH-UBIQUINONE OXIDOREDUCTASE CHAIN 5"/>
    <property type="match status" value="1"/>
</dbReference>
<dbReference type="GO" id="GO:0042773">
    <property type="term" value="P:ATP synthesis coupled electron transport"/>
    <property type="evidence" value="ECO:0007669"/>
    <property type="project" value="InterPro"/>
</dbReference>
<feature type="transmembrane region" description="Helical" evidence="10">
    <location>
        <begin position="88"/>
        <end position="107"/>
    </location>
</feature>
<feature type="transmembrane region" description="Helical" evidence="10">
    <location>
        <begin position="113"/>
        <end position="135"/>
    </location>
</feature>
<dbReference type="EMBL" id="AY959338">
    <property type="protein sequence ID" value="AAX39839.1"/>
    <property type="molecule type" value="Genomic_DNA"/>
</dbReference>
<dbReference type="PRINTS" id="PR01434">
    <property type="entry name" value="NADHDHGNASE5"/>
</dbReference>
<feature type="transmembrane region" description="Helical" evidence="10">
    <location>
        <begin position="420"/>
        <end position="439"/>
    </location>
</feature>
<dbReference type="InterPro" id="IPR001516">
    <property type="entry name" value="Proton_antipo_N"/>
</dbReference>
<evidence type="ECO:0000256" key="5">
    <source>
        <dbReference type="ARBA" id="ARBA00022692"/>
    </source>
</evidence>
<name>Q1EDJ8_TIGJA</name>
<evidence type="ECO:0000259" key="12">
    <source>
        <dbReference type="Pfam" id="PF00662"/>
    </source>
</evidence>
<geneLocation type="mitochondrion" evidence="13"/>
<evidence type="ECO:0000256" key="7">
    <source>
        <dbReference type="ARBA" id="ARBA00022989"/>
    </source>
</evidence>
<dbReference type="InterPro" id="IPR001750">
    <property type="entry name" value="ND/Mrp_TM"/>
</dbReference>
<evidence type="ECO:0000256" key="6">
    <source>
        <dbReference type="ARBA" id="ARBA00022982"/>
    </source>
</evidence>
<feature type="transmembrane region" description="Helical" evidence="10">
    <location>
        <begin position="203"/>
        <end position="232"/>
    </location>
</feature>
<keyword evidence="8 10" id="KW-0472">Membrane</keyword>
<evidence type="ECO:0000256" key="8">
    <source>
        <dbReference type="ARBA" id="ARBA00023136"/>
    </source>
</evidence>
<feature type="transmembrane region" description="Helical" evidence="10">
    <location>
        <begin position="147"/>
        <end position="167"/>
    </location>
</feature>
<keyword evidence="10 13" id="KW-0496">Mitochondrion</keyword>
<gene>
    <name evidence="13" type="primary">ND5</name>
</gene>
<reference evidence="13" key="1">
    <citation type="journal article" date="2006" name="J. Exp. Mar. Biol. Ecol.">
        <title>The complete mitochondrial genome of the intertidal copepod Tigriopus sp. (Copepoda, Harpactidae) from Korea and phylogenetic considerations.</title>
        <authorList>
            <person name="Jung S.-O."/>
            <person name="Lee Y.-M."/>
            <person name="Park T.-J."/>
            <person name="Park H.G."/>
            <person name="Hagiwara H."/>
            <person name="Leung K.M.Y."/>
            <person name="Dahms H.-U."/>
            <person name="Lee W."/>
            <person name="Lee J.-S."/>
        </authorList>
    </citation>
    <scope>NUCLEOTIDE SEQUENCE</scope>
</reference>
<evidence type="ECO:0000256" key="3">
    <source>
        <dbReference type="ARBA" id="ARBA00012944"/>
    </source>
</evidence>
<comment type="catalytic activity">
    <reaction evidence="9 10">
        <text>a ubiquinone + NADH + 5 H(+)(in) = a ubiquinol + NAD(+) + 4 H(+)(out)</text>
        <dbReference type="Rhea" id="RHEA:29091"/>
        <dbReference type="Rhea" id="RHEA-COMP:9565"/>
        <dbReference type="Rhea" id="RHEA-COMP:9566"/>
        <dbReference type="ChEBI" id="CHEBI:15378"/>
        <dbReference type="ChEBI" id="CHEBI:16389"/>
        <dbReference type="ChEBI" id="CHEBI:17976"/>
        <dbReference type="ChEBI" id="CHEBI:57540"/>
        <dbReference type="ChEBI" id="CHEBI:57945"/>
        <dbReference type="EC" id="7.1.1.2"/>
    </reaction>
</comment>
<feature type="transmembrane region" description="Helical" evidence="10">
    <location>
        <begin position="244"/>
        <end position="265"/>
    </location>
</feature>
<accession>Q1EDJ8</accession>
<evidence type="ECO:0000256" key="9">
    <source>
        <dbReference type="ARBA" id="ARBA00049551"/>
    </source>
</evidence>
<dbReference type="GO" id="GO:0003954">
    <property type="term" value="F:NADH dehydrogenase activity"/>
    <property type="evidence" value="ECO:0007669"/>
    <property type="project" value="TreeGrafter"/>
</dbReference>
<dbReference type="Pfam" id="PF00361">
    <property type="entry name" value="Proton_antipo_M"/>
    <property type="match status" value="1"/>
</dbReference>
<feature type="transmembrane region" description="Helical" evidence="10">
    <location>
        <begin position="554"/>
        <end position="573"/>
    </location>
</feature>
<dbReference type="PANTHER" id="PTHR42829">
    <property type="entry name" value="NADH-UBIQUINONE OXIDOREDUCTASE CHAIN 5"/>
    <property type="match status" value="1"/>
</dbReference>
<feature type="transmembrane region" description="Helical" evidence="10">
    <location>
        <begin position="173"/>
        <end position="191"/>
    </location>
</feature>
<evidence type="ECO:0000313" key="13">
    <source>
        <dbReference type="EMBL" id="AAX39839.1"/>
    </source>
</evidence>
<dbReference type="AlphaFoldDB" id="Q1EDJ8"/>
<comment type="function">
    <text evidence="1">Core subunit of the mitochondrial membrane respiratory chain NADH dehydrogenase (Complex I) that is believed to belong to the minimal assembly required for catalysis. Complex I functions in the transfer of electrons from NADH to the respiratory chain. The immediate electron acceptor for the enzyme is believed to be ubiquinone.</text>
</comment>
<evidence type="ECO:0000256" key="1">
    <source>
        <dbReference type="ARBA" id="ARBA00003257"/>
    </source>
</evidence>
<feature type="transmembrane region" description="Helical" evidence="10">
    <location>
        <begin position="459"/>
        <end position="476"/>
    </location>
</feature>
<keyword evidence="6" id="KW-0249">Electron transport</keyword>
<comment type="subcellular location">
    <subcellularLocation>
        <location evidence="2">Membrane</location>
        <topology evidence="2">Multi-pass membrane protein</topology>
    </subcellularLocation>
</comment>
<keyword evidence="10" id="KW-0520">NAD</keyword>
<sequence length="575" mass="61925">MLKILHSSGTVWGAFFLGVGGILASSAMAFSASNASLIYVWEGFSQVCTPLSFCLLLDSVSLWFLSTVNVIAGSVLLFSVYYMEGEKFYVRFISILMMFVASMALLIGSPGILSIFLGWDGLGVTSFLLVIYFYSDKSLNAGLLTLLTNRLGDIFLLMGVSMVWSSFGGELTSMAGSGFGLYATGSVLFLASMTKSAQIPFSAWLPAAMAAPTPVSALVHSSTLVTAGLYLLIRFSGGLEDSVFWEWGLFFSPLTLLAASFSSLMEMDMKKIVALSTLSQLGLISMTISVQAFGPAFFHLIMHAYFKALLFILMGFWIHQSASYQDLRFASINSSSFSLSVMVTLLALMSLMGVPYFSGFYSKDSVLESLSSLSSIGVVSYGFLVLGCVLTAVYSLRLFKILLGFEEGGMAVGNWSEKSKIFFLSGVLLSCFEVSGGKLMGSYVCGEFFLWVFPLELKILLSSIVVLGVVLSCLFLSFSGNPVLLGNLGFLWGLSFLSFPYTTKSFLTLGSKFESVDMMWLGQLSFRSSVNIVLTGSKGLGSGSLISYKLFSGFYLLGGGVVSMLIWGGGGVFTS</sequence>